<feature type="transmembrane region" description="Helical" evidence="6">
    <location>
        <begin position="12"/>
        <end position="33"/>
    </location>
</feature>
<evidence type="ECO:0000256" key="1">
    <source>
        <dbReference type="ARBA" id="ARBA00004167"/>
    </source>
</evidence>
<gene>
    <name evidence="7" type="ORF">CLLI_13590</name>
</gene>
<dbReference type="InterPro" id="IPR012902">
    <property type="entry name" value="N_methyl_site"/>
</dbReference>
<comment type="caution">
    <text evidence="7">The sequence shown here is derived from an EMBL/GenBank/DDBJ whole genome shotgun (WGS) entry which is preliminary data.</text>
</comment>
<dbReference type="Proteomes" id="UP000239706">
    <property type="component" value="Unassembled WGS sequence"/>
</dbReference>
<reference evidence="7 8" key="1">
    <citation type="submission" date="2018-03" db="EMBL/GenBank/DDBJ databases">
        <title>Genome sequence of Clostridium liquoris DSM 100320.</title>
        <authorList>
            <person name="Poehlein A."/>
            <person name="Daniel R."/>
        </authorList>
    </citation>
    <scope>NUCLEOTIDE SEQUENCE [LARGE SCALE GENOMIC DNA]</scope>
    <source>
        <strain evidence="7 8">DSM 100320</strain>
    </source>
</reference>
<evidence type="ECO:0000313" key="7">
    <source>
        <dbReference type="EMBL" id="PRR78777.1"/>
    </source>
</evidence>
<evidence type="ECO:0000256" key="5">
    <source>
        <dbReference type="ARBA" id="ARBA00023136"/>
    </source>
</evidence>
<dbReference type="RefSeq" id="WP_170063659.1">
    <property type="nucleotide sequence ID" value="NZ_PVXO01000036.1"/>
</dbReference>
<evidence type="ECO:0008006" key="9">
    <source>
        <dbReference type="Google" id="ProtNLM"/>
    </source>
</evidence>
<dbReference type="InterPro" id="IPR045584">
    <property type="entry name" value="Pilin-like"/>
</dbReference>
<evidence type="ECO:0000256" key="3">
    <source>
        <dbReference type="ARBA" id="ARBA00022692"/>
    </source>
</evidence>
<dbReference type="NCBIfam" id="TIGR02532">
    <property type="entry name" value="IV_pilin_GFxxxE"/>
    <property type="match status" value="1"/>
</dbReference>
<keyword evidence="4 6" id="KW-1133">Transmembrane helix</keyword>
<comment type="subcellular location">
    <subcellularLocation>
        <location evidence="1">Membrane</location>
        <topology evidence="1">Single-pass membrane protein</topology>
    </subcellularLocation>
</comment>
<dbReference type="EMBL" id="PVXO01000036">
    <property type="protein sequence ID" value="PRR78777.1"/>
    <property type="molecule type" value="Genomic_DNA"/>
</dbReference>
<sequence length="127" mass="14047">MKKHCINSSKKGFTIIELLTVMSIIFILMGLIIPKLNGYRGKAEKLKIENYARQIYIAAMASYGENNGKFIADAIKNDINDLTSITVKEGVNTKVVAANDSATVTFTIEGVTYDVVIDNNGYSYKEQ</sequence>
<keyword evidence="8" id="KW-1185">Reference proteome</keyword>
<keyword evidence="2" id="KW-0488">Methylation</keyword>
<evidence type="ECO:0000256" key="4">
    <source>
        <dbReference type="ARBA" id="ARBA00022989"/>
    </source>
</evidence>
<proteinExistence type="predicted"/>
<evidence type="ECO:0000313" key="8">
    <source>
        <dbReference type="Proteomes" id="UP000239706"/>
    </source>
</evidence>
<dbReference type="PANTHER" id="PTHR30093">
    <property type="entry name" value="GENERAL SECRETION PATHWAY PROTEIN G"/>
    <property type="match status" value="1"/>
</dbReference>
<evidence type="ECO:0000256" key="6">
    <source>
        <dbReference type="SAM" id="Phobius"/>
    </source>
</evidence>
<evidence type="ECO:0000256" key="2">
    <source>
        <dbReference type="ARBA" id="ARBA00022481"/>
    </source>
</evidence>
<dbReference type="GO" id="GO:0016020">
    <property type="term" value="C:membrane"/>
    <property type="evidence" value="ECO:0007669"/>
    <property type="project" value="UniProtKB-SubCell"/>
</dbReference>
<keyword evidence="5 6" id="KW-0472">Membrane</keyword>
<keyword evidence="3 6" id="KW-0812">Transmembrane</keyword>
<name>A0A2T0B4R4_9CLOT</name>
<dbReference type="Gene3D" id="3.30.700.10">
    <property type="entry name" value="Glycoprotein, Type 4 Pilin"/>
    <property type="match status" value="1"/>
</dbReference>
<dbReference type="Pfam" id="PF07963">
    <property type="entry name" value="N_methyl"/>
    <property type="match status" value="1"/>
</dbReference>
<dbReference type="AlphaFoldDB" id="A0A2T0B4R4"/>
<organism evidence="7 8">
    <name type="scientific">Clostridium liquoris</name>
    <dbReference type="NCBI Taxonomy" id="1289519"/>
    <lineage>
        <taxon>Bacteria</taxon>
        <taxon>Bacillati</taxon>
        <taxon>Bacillota</taxon>
        <taxon>Clostridia</taxon>
        <taxon>Eubacteriales</taxon>
        <taxon>Clostridiaceae</taxon>
        <taxon>Clostridium</taxon>
    </lineage>
</organism>
<accession>A0A2T0B4R4</accession>
<dbReference type="SUPFAM" id="SSF54523">
    <property type="entry name" value="Pili subunits"/>
    <property type="match status" value="1"/>
</dbReference>
<dbReference type="PANTHER" id="PTHR30093:SF44">
    <property type="entry name" value="TYPE II SECRETION SYSTEM CORE PROTEIN G"/>
    <property type="match status" value="1"/>
</dbReference>
<protein>
    <recommendedName>
        <fullName evidence="9">Major pilin subunit</fullName>
    </recommendedName>
</protein>